<dbReference type="STRING" id="1586267.GCA_001418685_01469"/>
<sequence length="122" mass="13853">MRLLVLDYFLKQSTALSLSDLESGFDYSNRATLFRTLKTFEKKGLLHSINDGHITVYALCMDNCSEEQHADSHMHFCCKNCKKIYCMRSVKTPNINIPSGFNAEKLDIIIHGLCNGCTENLN</sequence>
<dbReference type="Proteomes" id="UP000182761">
    <property type="component" value="Unassembled WGS sequence"/>
</dbReference>
<feature type="binding site" evidence="1">
    <location>
        <position position="81"/>
    </location>
    <ligand>
        <name>Zn(2+)</name>
        <dbReference type="ChEBI" id="CHEBI:29105"/>
    </ligand>
</feature>
<dbReference type="GO" id="GO:0008270">
    <property type="term" value="F:zinc ion binding"/>
    <property type="evidence" value="ECO:0007669"/>
    <property type="project" value="TreeGrafter"/>
</dbReference>
<evidence type="ECO:0000256" key="1">
    <source>
        <dbReference type="PIRSR" id="PIRSR602481-1"/>
    </source>
</evidence>
<dbReference type="GO" id="GO:0003700">
    <property type="term" value="F:DNA-binding transcription factor activity"/>
    <property type="evidence" value="ECO:0007669"/>
    <property type="project" value="InterPro"/>
</dbReference>
<dbReference type="GO" id="GO:1900376">
    <property type="term" value="P:regulation of secondary metabolite biosynthetic process"/>
    <property type="evidence" value="ECO:0007669"/>
    <property type="project" value="TreeGrafter"/>
</dbReference>
<dbReference type="InterPro" id="IPR036388">
    <property type="entry name" value="WH-like_DNA-bd_sf"/>
</dbReference>
<dbReference type="GO" id="GO:0000976">
    <property type="term" value="F:transcription cis-regulatory region binding"/>
    <property type="evidence" value="ECO:0007669"/>
    <property type="project" value="TreeGrafter"/>
</dbReference>
<protein>
    <submittedName>
        <fullName evidence="2">Fur family transcriptional regulator, ferric uptake regulator</fullName>
    </submittedName>
</protein>
<comment type="cofactor">
    <cofactor evidence="1">
        <name>Zn(2+)</name>
        <dbReference type="ChEBI" id="CHEBI:29105"/>
    </cofactor>
    <text evidence="1">Binds 1 zinc ion per subunit.</text>
</comment>
<dbReference type="InterPro" id="IPR002481">
    <property type="entry name" value="FUR"/>
</dbReference>
<feature type="binding site" evidence="1">
    <location>
        <position position="78"/>
    </location>
    <ligand>
        <name>Zn(2+)</name>
        <dbReference type="ChEBI" id="CHEBI:29105"/>
    </ligand>
</feature>
<dbReference type="GO" id="GO:0045892">
    <property type="term" value="P:negative regulation of DNA-templated transcription"/>
    <property type="evidence" value="ECO:0007669"/>
    <property type="project" value="TreeGrafter"/>
</dbReference>
<evidence type="ECO:0000313" key="3">
    <source>
        <dbReference type="Proteomes" id="UP000182761"/>
    </source>
</evidence>
<dbReference type="AlphaFoldDB" id="A0A0X3AR67"/>
<dbReference type="PANTHER" id="PTHR33202:SF22">
    <property type="entry name" value="HYDROGEN PEROXIDE SENSITIVE REPRESSOR"/>
    <property type="match status" value="1"/>
</dbReference>
<keyword evidence="3" id="KW-1185">Reference proteome</keyword>
<feature type="binding site" evidence="1">
    <location>
        <position position="114"/>
    </location>
    <ligand>
        <name>Zn(2+)</name>
        <dbReference type="ChEBI" id="CHEBI:29105"/>
    </ligand>
</feature>
<name>A0A0X3AR67_9FLAO</name>
<dbReference type="SUPFAM" id="SSF46785">
    <property type="entry name" value="Winged helix' DNA-binding domain"/>
    <property type="match status" value="1"/>
</dbReference>
<dbReference type="EMBL" id="FCOR01000008">
    <property type="protein sequence ID" value="CVK16607.1"/>
    <property type="molecule type" value="Genomic_DNA"/>
</dbReference>
<dbReference type="Gene3D" id="1.10.10.10">
    <property type="entry name" value="Winged helix-like DNA-binding domain superfamily/Winged helix DNA-binding domain"/>
    <property type="match status" value="1"/>
</dbReference>
<gene>
    <name evidence="2" type="ORF">Ga0061079_108110</name>
</gene>
<keyword evidence="1" id="KW-0862">Zinc</keyword>
<accession>A0A0X3AR67</accession>
<keyword evidence="1" id="KW-0479">Metal-binding</keyword>
<reference evidence="2 3" key="1">
    <citation type="submission" date="2016-01" db="EMBL/GenBank/DDBJ databases">
        <authorList>
            <person name="McClelland M."/>
            <person name="Jain A."/>
            <person name="Saraogi P."/>
            <person name="Mendelson R."/>
            <person name="Westerman R."/>
            <person name="SanMiguel P."/>
            <person name="Csonka L."/>
        </authorList>
    </citation>
    <scope>NUCLEOTIDE SEQUENCE [LARGE SCALE GENOMIC DNA]</scope>
    <source>
        <strain evidence="2 3">R-53146</strain>
    </source>
</reference>
<dbReference type="InterPro" id="IPR036390">
    <property type="entry name" value="WH_DNA-bd_sf"/>
</dbReference>
<evidence type="ECO:0000313" key="2">
    <source>
        <dbReference type="EMBL" id="CVK16607.1"/>
    </source>
</evidence>
<proteinExistence type="predicted"/>
<organism evidence="2 3">
    <name type="scientific">Apibacter mensalis</name>
    <dbReference type="NCBI Taxonomy" id="1586267"/>
    <lineage>
        <taxon>Bacteria</taxon>
        <taxon>Pseudomonadati</taxon>
        <taxon>Bacteroidota</taxon>
        <taxon>Flavobacteriia</taxon>
        <taxon>Flavobacteriales</taxon>
        <taxon>Weeksellaceae</taxon>
        <taxon>Apibacter</taxon>
    </lineage>
</organism>
<dbReference type="PANTHER" id="PTHR33202">
    <property type="entry name" value="ZINC UPTAKE REGULATION PROTEIN"/>
    <property type="match status" value="1"/>
</dbReference>
<feature type="binding site" evidence="1">
    <location>
        <position position="117"/>
    </location>
    <ligand>
        <name>Zn(2+)</name>
        <dbReference type="ChEBI" id="CHEBI:29105"/>
    </ligand>
</feature>